<dbReference type="InterPro" id="IPR041522">
    <property type="entry name" value="CdaR_GGDEF"/>
</dbReference>
<dbReference type="AlphaFoldDB" id="A0A7W8FSS0"/>
<evidence type="ECO:0000259" key="4">
    <source>
        <dbReference type="Pfam" id="PF17853"/>
    </source>
</evidence>
<keyword evidence="6" id="KW-1185">Reference proteome</keyword>
<dbReference type="Proteomes" id="UP000525923">
    <property type="component" value="Unassembled WGS sequence"/>
</dbReference>
<evidence type="ECO:0000259" key="3">
    <source>
        <dbReference type="Pfam" id="PF13556"/>
    </source>
</evidence>
<protein>
    <submittedName>
        <fullName evidence="5">Carbohydrate diacid regulator</fullName>
    </submittedName>
</protein>
<comment type="similarity">
    <text evidence="1">Belongs to the CdaR family.</text>
</comment>
<dbReference type="PANTHER" id="PTHR33744:SF15">
    <property type="entry name" value="CARBOHYDRATE DIACID REGULATOR"/>
    <property type="match status" value="1"/>
</dbReference>
<dbReference type="InterPro" id="IPR051448">
    <property type="entry name" value="CdaR-like_regulators"/>
</dbReference>
<evidence type="ECO:0000256" key="1">
    <source>
        <dbReference type="ARBA" id="ARBA00006754"/>
    </source>
</evidence>
<accession>A0A7W8FSS0</accession>
<sequence length="365" mass="41520">MQMLNQKMANDIVRETSLRLHRNVNIMNTEGRIIAALDKSRIGAVHEGARQVLATGQSLAIAEGQEWEGAQPGVNLPLIFMGELIGVIGITGAPEELEDIGELVKMTTELMIRQAFLDSQMEWQQRTKEMIIDQLLRKDPSVTTVEENLELLGLRLEPPFTSVIIQFTERETANRILIQQVEKAIGTGIASFINVNRLVVILSGVEPEAVDGQVQALHALLKKLDLQFRMSYSLPYHHLRKFSQSYEDCEITLEISGSGKELTSFAYIELKSLFYQVDETVAERFAHRVLKNLDKTKAETLESFFANNLNIQKTADDLFLHRNTLIYRLKKIVDETGYDPKNFKDALILQAALWIFQKWERKSMS</sequence>
<feature type="domain" description="PucR C-terminal helix-turn-helix" evidence="3">
    <location>
        <begin position="299"/>
        <end position="354"/>
    </location>
</feature>
<organism evidence="5 6">
    <name type="scientific">Planococcus koreensis</name>
    <dbReference type="NCBI Taxonomy" id="112331"/>
    <lineage>
        <taxon>Bacteria</taxon>
        <taxon>Bacillati</taxon>
        <taxon>Bacillota</taxon>
        <taxon>Bacilli</taxon>
        <taxon>Bacillales</taxon>
        <taxon>Caryophanaceae</taxon>
        <taxon>Planococcus</taxon>
    </lineage>
</organism>
<evidence type="ECO:0000313" key="5">
    <source>
        <dbReference type="EMBL" id="MBB5180278.1"/>
    </source>
</evidence>
<feature type="domain" description="CdaR GGDEF-like" evidence="4">
    <location>
        <begin position="144"/>
        <end position="255"/>
    </location>
</feature>
<name>A0A7W8FSS0_9BACL</name>
<dbReference type="OrthoDB" id="9792148at2"/>
<dbReference type="EMBL" id="JACHHE010000004">
    <property type="protein sequence ID" value="MBB5180278.1"/>
    <property type="molecule type" value="Genomic_DNA"/>
</dbReference>
<dbReference type="RefSeq" id="WP_135502002.1">
    <property type="nucleotide sequence ID" value="NZ_JACHHE010000004.1"/>
</dbReference>
<dbReference type="Gene3D" id="1.10.10.2840">
    <property type="entry name" value="PucR C-terminal helix-turn-helix domain"/>
    <property type="match status" value="1"/>
</dbReference>
<reference evidence="5 6" key="1">
    <citation type="submission" date="2020-08" db="EMBL/GenBank/DDBJ databases">
        <title>Genomic Encyclopedia of Type Strains, Phase IV (KMG-IV): sequencing the most valuable type-strain genomes for metagenomic binning, comparative biology and taxonomic classification.</title>
        <authorList>
            <person name="Goeker M."/>
        </authorList>
    </citation>
    <scope>NUCLEOTIDE SEQUENCE [LARGE SCALE GENOMIC DNA]</scope>
    <source>
        <strain evidence="5 6">DSM 15895</strain>
    </source>
</reference>
<feature type="domain" description="Putative sugar diacid recognition" evidence="2">
    <location>
        <begin position="4"/>
        <end position="134"/>
    </location>
</feature>
<proteinExistence type="inferred from homology"/>
<dbReference type="InterPro" id="IPR042070">
    <property type="entry name" value="PucR_C-HTH_sf"/>
</dbReference>
<dbReference type="Pfam" id="PF05651">
    <property type="entry name" value="Diacid_rec"/>
    <property type="match status" value="1"/>
</dbReference>
<dbReference type="Pfam" id="PF13556">
    <property type="entry name" value="HTH_30"/>
    <property type="match status" value="1"/>
</dbReference>
<evidence type="ECO:0000259" key="2">
    <source>
        <dbReference type="Pfam" id="PF05651"/>
    </source>
</evidence>
<dbReference type="InterPro" id="IPR025736">
    <property type="entry name" value="PucR_C-HTH_dom"/>
</dbReference>
<dbReference type="InterPro" id="IPR008599">
    <property type="entry name" value="Diacid_rec"/>
</dbReference>
<dbReference type="Pfam" id="PF17853">
    <property type="entry name" value="GGDEF_2"/>
    <property type="match status" value="1"/>
</dbReference>
<comment type="caution">
    <text evidence="5">The sequence shown here is derived from an EMBL/GenBank/DDBJ whole genome shotgun (WGS) entry which is preliminary data.</text>
</comment>
<dbReference type="PANTHER" id="PTHR33744">
    <property type="entry name" value="CARBOHYDRATE DIACID REGULATOR"/>
    <property type="match status" value="1"/>
</dbReference>
<evidence type="ECO:0000313" key="6">
    <source>
        <dbReference type="Proteomes" id="UP000525923"/>
    </source>
</evidence>
<gene>
    <name evidence="5" type="ORF">HNQ44_001706</name>
</gene>